<dbReference type="AlphaFoldDB" id="Q6ZBK7"/>
<protein>
    <submittedName>
        <fullName evidence="2">Uncharacterized protein</fullName>
    </submittedName>
</protein>
<name>Q6ZBK7_ORYSJ</name>
<dbReference type="Proteomes" id="UP000000763">
    <property type="component" value="Chromosome 8"/>
</dbReference>
<reference evidence="3" key="1">
    <citation type="journal article" date="2005" name="Nature">
        <title>The map-based sequence of the rice genome.</title>
        <authorList>
            <consortium name="International rice genome sequencing project (IRGSP)"/>
            <person name="Matsumoto T."/>
            <person name="Wu J."/>
            <person name="Kanamori H."/>
            <person name="Katayose Y."/>
            <person name="Fujisawa M."/>
            <person name="Namiki N."/>
            <person name="Mizuno H."/>
            <person name="Yamamoto K."/>
            <person name="Antonio B.A."/>
            <person name="Baba T."/>
            <person name="Sakata K."/>
            <person name="Nagamura Y."/>
            <person name="Aoki H."/>
            <person name="Arikawa K."/>
            <person name="Arita K."/>
            <person name="Bito T."/>
            <person name="Chiden Y."/>
            <person name="Fujitsuka N."/>
            <person name="Fukunaka R."/>
            <person name="Hamada M."/>
            <person name="Harada C."/>
            <person name="Hayashi A."/>
            <person name="Hijishita S."/>
            <person name="Honda M."/>
            <person name="Hosokawa S."/>
            <person name="Ichikawa Y."/>
            <person name="Idonuma A."/>
            <person name="Iijima M."/>
            <person name="Ikeda M."/>
            <person name="Ikeno M."/>
            <person name="Ito K."/>
            <person name="Ito S."/>
            <person name="Ito T."/>
            <person name="Ito Y."/>
            <person name="Ito Y."/>
            <person name="Iwabuchi A."/>
            <person name="Kamiya K."/>
            <person name="Karasawa W."/>
            <person name="Kurita K."/>
            <person name="Katagiri S."/>
            <person name="Kikuta A."/>
            <person name="Kobayashi H."/>
            <person name="Kobayashi N."/>
            <person name="Machita K."/>
            <person name="Maehara T."/>
            <person name="Masukawa M."/>
            <person name="Mizubayashi T."/>
            <person name="Mukai Y."/>
            <person name="Nagasaki H."/>
            <person name="Nagata Y."/>
            <person name="Naito S."/>
            <person name="Nakashima M."/>
            <person name="Nakama Y."/>
            <person name="Nakamichi Y."/>
            <person name="Nakamura M."/>
            <person name="Meguro A."/>
            <person name="Negishi M."/>
            <person name="Ohta I."/>
            <person name="Ohta T."/>
            <person name="Okamoto M."/>
            <person name="Ono N."/>
            <person name="Saji S."/>
            <person name="Sakaguchi M."/>
            <person name="Sakai K."/>
            <person name="Shibata M."/>
            <person name="Shimokawa T."/>
            <person name="Song J."/>
            <person name="Takazaki Y."/>
            <person name="Terasawa K."/>
            <person name="Tsugane M."/>
            <person name="Tsuji K."/>
            <person name="Ueda S."/>
            <person name="Waki K."/>
            <person name="Yamagata H."/>
            <person name="Yamamoto M."/>
            <person name="Yamamoto S."/>
            <person name="Yamane H."/>
            <person name="Yoshiki S."/>
            <person name="Yoshihara R."/>
            <person name="Yukawa K."/>
            <person name="Zhong H."/>
            <person name="Yano M."/>
            <person name="Yuan Q."/>
            <person name="Ouyang S."/>
            <person name="Liu J."/>
            <person name="Jones K.M."/>
            <person name="Gansberger K."/>
            <person name="Moffat K."/>
            <person name="Hill J."/>
            <person name="Bera J."/>
            <person name="Fadrosh D."/>
            <person name="Jin S."/>
            <person name="Johri S."/>
            <person name="Kim M."/>
            <person name="Overton L."/>
            <person name="Reardon M."/>
            <person name="Tsitrin T."/>
            <person name="Vuong H."/>
            <person name="Weaver B."/>
            <person name="Ciecko A."/>
            <person name="Tallon L."/>
            <person name="Jackson J."/>
            <person name="Pai G."/>
            <person name="Aken S.V."/>
            <person name="Utterback T."/>
            <person name="Reidmuller S."/>
            <person name="Feldblyum T."/>
            <person name="Hsiao J."/>
            <person name="Zismann V."/>
            <person name="Iobst S."/>
            <person name="de Vazeille A.R."/>
            <person name="Buell C.R."/>
            <person name="Ying K."/>
            <person name="Li Y."/>
            <person name="Lu T."/>
            <person name="Huang Y."/>
            <person name="Zhao Q."/>
            <person name="Feng Q."/>
            <person name="Zhang L."/>
            <person name="Zhu J."/>
            <person name="Weng Q."/>
            <person name="Mu J."/>
            <person name="Lu Y."/>
            <person name="Fan D."/>
            <person name="Liu Y."/>
            <person name="Guan J."/>
            <person name="Zhang Y."/>
            <person name="Yu S."/>
            <person name="Liu X."/>
            <person name="Zhang Y."/>
            <person name="Hong G."/>
            <person name="Han B."/>
            <person name="Choisne N."/>
            <person name="Demange N."/>
            <person name="Orjeda G."/>
            <person name="Samain S."/>
            <person name="Cattolico L."/>
            <person name="Pelletier E."/>
            <person name="Couloux A."/>
            <person name="Segurens B."/>
            <person name="Wincker P."/>
            <person name="D'Hont A."/>
            <person name="Scarpelli C."/>
            <person name="Weissenbach J."/>
            <person name="Salanoubat M."/>
            <person name="Quetier F."/>
            <person name="Yu Y."/>
            <person name="Kim H.R."/>
            <person name="Rambo T."/>
            <person name="Currie J."/>
            <person name="Collura K."/>
            <person name="Luo M."/>
            <person name="Yang T."/>
            <person name="Ammiraju J.S.S."/>
            <person name="Engler F."/>
            <person name="Soderlund C."/>
            <person name="Wing R.A."/>
            <person name="Palmer L.E."/>
            <person name="de la Bastide M."/>
            <person name="Spiegel L."/>
            <person name="Nascimento L."/>
            <person name="Zutavern T."/>
            <person name="O'Shaughnessy A."/>
            <person name="Dike S."/>
            <person name="Dedhia N."/>
            <person name="Preston R."/>
            <person name="Balija V."/>
            <person name="McCombie W.R."/>
            <person name="Chow T."/>
            <person name="Chen H."/>
            <person name="Chung M."/>
            <person name="Chen C."/>
            <person name="Shaw J."/>
            <person name="Wu H."/>
            <person name="Hsiao K."/>
            <person name="Chao Y."/>
            <person name="Chu M."/>
            <person name="Cheng C."/>
            <person name="Hour A."/>
            <person name="Lee P."/>
            <person name="Lin S."/>
            <person name="Lin Y."/>
            <person name="Liou J."/>
            <person name="Liu S."/>
            <person name="Hsing Y."/>
            <person name="Raghuvanshi S."/>
            <person name="Mohanty A."/>
            <person name="Bharti A.K."/>
            <person name="Gaur A."/>
            <person name="Gupta V."/>
            <person name="Kumar D."/>
            <person name="Ravi V."/>
            <person name="Vij S."/>
            <person name="Kapur A."/>
            <person name="Khurana P."/>
            <person name="Khurana P."/>
            <person name="Khurana J.P."/>
            <person name="Tyagi A.K."/>
            <person name="Gaikwad K."/>
            <person name="Singh A."/>
            <person name="Dalal V."/>
            <person name="Srivastava S."/>
            <person name="Dixit A."/>
            <person name="Pal A.K."/>
            <person name="Ghazi I.A."/>
            <person name="Yadav M."/>
            <person name="Pandit A."/>
            <person name="Bhargava A."/>
            <person name="Sureshbabu K."/>
            <person name="Batra K."/>
            <person name="Sharma T.R."/>
            <person name="Mohapatra T."/>
            <person name="Singh N.K."/>
            <person name="Messing J."/>
            <person name="Nelson A.B."/>
            <person name="Fuks G."/>
            <person name="Kavchok S."/>
            <person name="Keizer G."/>
            <person name="Linton E."/>
            <person name="Llaca V."/>
            <person name="Song R."/>
            <person name="Tanyolac B."/>
            <person name="Young S."/>
            <person name="Ho-Il K."/>
            <person name="Hahn J.H."/>
            <person name="Sangsakoo G."/>
            <person name="Vanavichit A."/>
            <person name="de Mattos Luiz.A.T."/>
            <person name="Zimmer P.D."/>
            <person name="Malone G."/>
            <person name="Dellagostin O."/>
            <person name="de Oliveira A.C."/>
            <person name="Bevan M."/>
            <person name="Bancroft I."/>
            <person name="Minx P."/>
            <person name="Cordum H."/>
            <person name="Wilson R."/>
            <person name="Cheng Z."/>
            <person name="Jin W."/>
            <person name="Jiang J."/>
            <person name="Leong S.A."/>
            <person name="Iwama H."/>
            <person name="Gojobori T."/>
            <person name="Itoh T."/>
            <person name="Niimura Y."/>
            <person name="Fujii Y."/>
            <person name="Habara T."/>
            <person name="Sakai H."/>
            <person name="Sato Y."/>
            <person name="Wilson G."/>
            <person name="Kumar K."/>
            <person name="McCouch S."/>
            <person name="Juretic N."/>
            <person name="Hoen D."/>
            <person name="Wright S."/>
            <person name="Bruskiewich R."/>
            <person name="Bureau T."/>
            <person name="Miyao A."/>
            <person name="Hirochika H."/>
            <person name="Nishikawa T."/>
            <person name="Kadowaki K."/>
            <person name="Sugiura M."/>
            <person name="Burr B."/>
            <person name="Sasaki T."/>
        </authorList>
    </citation>
    <scope>NUCLEOTIDE SEQUENCE [LARGE SCALE GENOMIC DNA]</scope>
    <source>
        <strain evidence="3">cv. Nipponbare</strain>
    </source>
</reference>
<evidence type="ECO:0000313" key="3">
    <source>
        <dbReference type="Proteomes" id="UP000000763"/>
    </source>
</evidence>
<feature type="region of interest" description="Disordered" evidence="1">
    <location>
        <begin position="77"/>
        <end position="97"/>
    </location>
</feature>
<gene>
    <name evidence="2" type="primary">P0689E12.18</name>
</gene>
<organism evidence="2 3">
    <name type="scientific">Oryza sativa subsp. japonica</name>
    <name type="common">Rice</name>
    <dbReference type="NCBI Taxonomy" id="39947"/>
    <lineage>
        <taxon>Eukaryota</taxon>
        <taxon>Viridiplantae</taxon>
        <taxon>Streptophyta</taxon>
        <taxon>Embryophyta</taxon>
        <taxon>Tracheophyta</taxon>
        <taxon>Spermatophyta</taxon>
        <taxon>Magnoliopsida</taxon>
        <taxon>Liliopsida</taxon>
        <taxon>Poales</taxon>
        <taxon>Poaceae</taxon>
        <taxon>BOP clade</taxon>
        <taxon>Oryzoideae</taxon>
        <taxon>Oryzeae</taxon>
        <taxon>Oryzinae</taxon>
        <taxon>Oryza</taxon>
        <taxon>Oryza sativa</taxon>
    </lineage>
</organism>
<evidence type="ECO:0000256" key="1">
    <source>
        <dbReference type="SAM" id="MobiDB-lite"/>
    </source>
</evidence>
<dbReference type="EMBL" id="AP004622">
    <property type="protein sequence ID" value="BAD09692.1"/>
    <property type="molecule type" value="Genomic_DNA"/>
</dbReference>
<proteinExistence type="predicted"/>
<evidence type="ECO:0000313" key="2">
    <source>
        <dbReference type="EMBL" id="BAD09692.1"/>
    </source>
</evidence>
<accession>Q6ZBK7</accession>
<reference evidence="3" key="2">
    <citation type="journal article" date="2008" name="Nucleic Acids Res.">
        <title>The rice annotation project database (RAP-DB): 2008 update.</title>
        <authorList>
            <consortium name="The rice annotation project (RAP)"/>
        </authorList>
    </citation>
    <scope>GENOME REANNOTATION</scope>
    <source>
        <strain evidence="3">cv. Nipponbare</strain>
    </source>
</reference>
<sequence>MAARRGAGRQPDAARDRVRACHVRACGAARNGGWGNHTSYLAARGSRGRSRAWPPETEEEEDVRLASGELFRSIPRRRRRRSIANSAMGNARGRGRR</sequence>